<proteinExistence type="predicted"/>
<dbReference type="GO" id="GO:0016887">
    <property type="term" value="F:ATP hydrolysis activity"/>
    <property type="evidence" value="ECO:0007669"/>
    <property type="project" value="InterPro"/>
</dbReference>
<dbReference type="EMBL" id="LATL02000015">
    <property type="protein sequence ID" value="KKD38435.1"/>
    <property type="molecule type" value="Genomic_DNA"/>
</dbReference>
<dbReference type="Pfam" id="PF13304">
    <property type="entry name" value="AAA_21"/>
    <property type="match status" value="1"/>
</dbReference>
<organism evidence="2 3">
    <name type="scientific">Limnoraphis robusta CS-951</name>
    <dbReference type="NCBI Taxonomy" id="1637645"/>
    <lineage>
        <taxon>Bacteria</taxon>
        <taxon>Bacillati</taxon>
        <taxon>Cyanobacteriota</taxon>
        <taxon>Cyanophyceae</taxon>
        <taxon>Oscillatoriophycideae</taxon>
        <taxon>Oscillatoriales</taxon>
        <taxon>Sirenicapillariaceae</taxon>
        <taxon>Limnoraphis</taxon>
    </lineage>
</organism>
<dbReference type="PANTHER" id="PTHR40396:SF1">
    <property type="entry name" value="ATPASE AAA-TYPE CORE DOMAIN-CONTAINING PROTEIN"/>
    <property type="match status" value="1"/>
</dbReference>
<reference evidence="2 3" key="1">
    <citation type="submission" date="2015-06" db="EMBL/GenBank/DDBJ databases">
        <title>Draft genome assembly of filamentous brackish cyanobacterium Limnoraphis robusta strain CS-951.</title>
        <authorList>
            <person name="Willis A."/>
            <person name="Parks M."/>
            <person name="Burford M.A."/>
        </authorList>
    </citation>
    <scope>NUCLEOTIDE SEQUENCE [LARGE SCALE GENOMIC DNA]</scope>
    <source>
        <strain evidence="2 3">CS-951</strain>
    </source>
</reference>
<dbReference type="PANTHER" id="PTHR40396">
    <property type="entry name" value="ATPASE-LIKE PROTEIN"/>
    <property type="match status" value="1"/>
</dbReference>
<dbReference type="InterPro" id="IPR003959">
    <property type="entry name" value="ATPase_AAA_core"/>
</dbReference>
<protein>
    <recommendedName>
        <fullName evidence="1">ATPase AAA-type core domain-containing protein</fullName>
    </recommendedName>
</protein>
<dbReference type="OrthoDB" id="9809324at2"/>
<dbReference type="AlphaFoldDB" id="A0A0F5YJS0"/>
<dbReference type="SUPFAM" id="SSF52540">
    <property type="entry name" value="P-loop containing nucleoside triphosphate hydrolases"/>
    <property type="match status" value="1"/>
</dbReference>
<evidence type="ECO:0000259" key="1">
    <source>
        <dbReference type="Pfam" id="PF13304"/>
    </source>
</evidence>
<name>A0A0F5YJS0_9CYAN</name>
<evidence type="ECO:0000313" key="3">
    <source>
        <dbReference type="Proteomes" id="UP000033607"/>
    </source>
</evidence>
<dbReference type="Gene3D" id="3.40.50.300">
    <property type="entry name" value="P-loop containing nucleotide triphosphate hydrolases"/>
    <property type="match status" value="1"/>
</dbReference>
<gene>
    <name evidence="2" type="ORF">WN50_08870</name>
</gene>
<dbReference type="GO" id="GO:0005524">
    <property type="term" value="F:ATP binding"/>
    <property type="evidence" value="ECO:0007669"/>
    <property type="project" value="InterPro"/>
</dbReference>
<sequence length="446" mass="52215">MLIEFSVENYRSIREKITFSLVASEDIETLPENTFAVPGTDEIRLLKSAVIYGPNAAGKSNLVRAMYTLKNIVRNSATGMRGSRDKLPVEPFRLDSEYSKKPTLFELIFIYEEVRYEFGVSLDQERVYEEWLIAYFDNEQQNLYERIFNPDNQELKPDYKQYNWYFGENLDLSEENRLIKNLVRRNSLFLSHAAQNSHPQLEKIYNWFGDNFNEDQFNIFSPSFTGGGYTAARSLEDHVFRKEIVNFLQKADLGISGFRVDEKFILPGEKGSIMMIPRSSISETDRDELLNKRNSHVQLDIITSHKMIDSDEEREFYMVEHESKGTQRFFELIGLWFTILEKGRVLVIDEMESSLHPILSRFLVKMFNDPLINKNNAQLIFTTHDTTFLCDDLFRQDQVWFVEKEKMSITRLYSLLEFQPQEDESLQTGYLLGRYGAIPFIGGLNF</sequence>
<comment type="caution">
    <text evidence="2">The sequence shown here is derived from an EMBL/GenBank/DDBJ whole genome shotgun (WGS) entry which is preliminary data.</text>
</comment>
<dbReference type="RefSeq" id="WP_046278177.1">
    <property type="nucleotide sequence ID" value="NZ_LATL02000015.1"/>
</dbReference>
<dbReference type="Proteomes" id="UP000033607">
    <property type="component" value="Unassembled WGS sequence"/>
</dbReference>
<dbReference type="InterPro" id="IPR027417">
    <property type="entry name" value="P-loop_NTPase"/>
</dbReference>
<accession>A0A0F5YJS0</accession>
<evidence type="ECO:0000313" key="2">
    <source>
        <dbReference type="EMBL" id="KKD38435.1"/>
    </source>
</evidence>
<feature type="domain" description="ATPase AAA-type core" evidence="1">
    <location>
        <begin position="49"/>
        <end position="388"/>
    </location>
</feature>
<dbReference type="PATRIC" id="fig|1637645.4.peg.299"/>